<dbReference type="Proteomes" id="UP000027997">
    <property type="component" value="Unassembled WGS sequence"/>
</dbReference>
<protein>
    <recommendedName>
        <fullName evidence="4">YcxB-like protein domain-containing protein</fullName>
    </recommendedName>
</protein>
<name>A0A081K6M0_9GAMM</name>
<proteinExistence type="predicted"/>
<gene>
    <name evidence="2" type="ORF">GV64_02720</name>
</gene>
<dbReference type="STRING" id="305900.GV64_02720"/>
<feature type="transmembrane region" description="Helical" evidence="1">
    <location>
        <begin position="51"/>
        <end position="72"/>
    </location>
</feature>
<dbReference type="EMBL" id="JOJP01000001">
    <property type="protein sequence ID" value="KEI69796.1"/>
    <property type="molecule type" value="Genomic_DNA"/>
</dbReference>
<evidence type="ECO:0000256" key="1">
    <source>
        <dbReference type="SAM" id="Phobius"/>
    </source>
</evidence>
<keyword evidence="3" id="KW-1185">Reference proteome</keyword>
<accession>A0A081K6M0</accession>
<keyword evidence="1" id="KW-0812">Transmembrane</keyword>
<keyword evidence="1" id="KW-1133">Transmembrane helix</keyword>
<keyword evidence="1" id="KW-0472">Membrane</keyword>
<evidence type="ECO:0000313" key="2">
    <source>
        <dbReference type="EMBL" id="KEI69796.1"/>
    </source>
</evidence>
<comment type="caution">
    <text evidence="2">The sequence shown here is derived from an EMBL/GenBank/DDBJ whole genome shotgun (WGS) entry which is preliminary data.</text>
</comment>
<dbReference type="AlphaFoldDB" id="A0A081K6M0"/>
<evidence type="ECO:0008006" key="4">
    <source>
        <dbReference type="Google" id="ProtNLM"/>
    </source>
</evidence>
<organism evidence="2 3">
    <name type="scientific">Endozoicomonas elysicola</name>
    <dbReference type="NCBI Taxonomy" id="305900"/>
    <lineage>
        <taxon>Bacteria</taxon>
        <taxon>Pseudomonadati</taxon>
        <taxon>Pseudomonadota</taxon>
        <taxon>Gammaproteobacteria</taxon>
        <taxon>Oceanospirillales</taxon>
        <taxon>Endozoicomonadaceae</taxon>
        <taxon>Endozoicomonas</taxon>
    </lineage>
</organism>
<dbReference type="RefSeq" id="WP_020584729.1">
    <property type="nucleotide sequence ID" value="NZ_JOJP01000001.1"/>
</dbReference>
<sequence length="170" mass="19357">MHITYHITGQAQNRINQLMLKYSPKHTLVIWVASLACLFFPLLIFRNSLSTILLSGLFGSAFITFWILNLGLKYAVHKRFSLHYQPDLDLETRTLILEERGIKISSSLLKPAFRPYKQVKMITVEDNIIVVSGKSGWLEMIPRDYVTEGNCGLLLNELCNKAGKKLKTSS</sequence>
<feature type="transmembrane region" description="Helical" evidence="1">
    <location>
        <begin position="28"/>
        <end position="45"/>
    </location>
</feature>
<reference evidence="2 3" key="1">
    <citation type="submission" date="2014-06" db="EMBL/GenBank/DDBJ databases">
        <title>Whole Genome Sequences of Three Symbiotic Endozoicomonas Bacteria.</title>
        <authorList>
            <person name="Neave M.J."/>
            <person name="Apprill A."/>
            <person name="Voolstra C.R."/>
        </authorList>
    </citation>
    <scope>NUCLEOTIDE SEQUENCE [LARGE SCALE GENOMIC DNA]</scope>
    <source>
        <strain evidence="2 3">DSM 22380</strain>
    </source>
</reference>
<evidence type="ECO:0000313" key="3">
    <source>
        <dbReference type="Proteomes" id="UP000027997"/>
    </source>
</evidence>